<comment type="caution">
    <text evidence="1">The sequence shown here is derived from an EMBL/GenBank/DDBJ whole genome shotgun (WGS) entry which is preliminary data.</text>
</comment>
<organism evidence="1 2">
    <name type="scientific">Dissostichus eleginoides</name>
    <name type="common">Patagonian toothfish</name>
    <name type="synonym">Dissostichus amissus</name>
    <dbReference type="NCBI Taxonomy" id="100907"/>
    <lineage>
        <taxon>Eukaryota</taxon>
        <taxon>Metazoa</taxon>
        <taxon>Chordata</taxon>
        <taxon>Craniata</taxon>
        <taxon>Vertebrata</taxon>
        <taxon>Euteleostomi</taxon>
        <taxon>Actinopterygii</taxon>
        <taxon>Neopterygii</taxon>
        <taxon>Teleostei</taxon>
        <taxon>Neoteleostei</taxon>
        <taxon>Acanthomorphata</taxon>
        <taxon>Eupercaria</taxon>
        <taxon>Perciformes</taxon>
        <taxon>Notothenioidei</taxon>
        <taxon>Nototheniidae</taxon>
        <taxon>Dissostichus</taxon>
    </lineage>
</organism>
<protein>
    <submittedName>
        <fullName evidence="1">Sphingosine kinase 1</fullName>
    </submittedName>
</protein>
<dbReference type="GO" id="GO:0016301">
    <property type="term" value="F:kinase activity"/>
    <property type="evidence" value="ECO:0007669"/>
    <property type="project" value="UniProtKB-KW"/>
</dbReference>
<keyword evidence="2" id="KW-1185">Reference proteome</keyword>
<keyword evidence="1" id="KW-0418">Kinase</keyword>
<keyword evidence="1" id="KW-0808">Transferase</keyword>
<dbReference type="Proteomes" id="UP001228049">
    <property type="component" value="Unassembled WGS sequence"/>
</dbReference>
<dbReference type="EMBL" id="JASDAP010000015">
    <property type="protein sequence ID" value="KAK1890878.1"/>
    <property type="molecule type" value="Genomic_DNA"/>
</dbReference>
<sequence length="73" mass="7946">MAKCRVADEKQFSGTMSASQRMNRSGVYNYFLNMVAYQICCCCGPAPCRSAVPSVLRCNRPPPRGSCTPCSTS</sequence>
<name>A0AAD9BXJ8_DISEL</name>
<dbReference type="AlphaFoldDB" id="A0AAD9BXJ8"/>
<evidence type="ECO:0000313" key="2">
    <source>
        <dbReference type="Proteomes" id="UP001228049"/>
    </source>
</evidence>
<evidence type="ECO:0000313" key="1">
    <source>
        <dbReference type="EMBL" id="KAK1890878.1"/>
    </source>
</evidence>
<reference evidence="1" key="1">
    <citation type="submission" date="2023-04" db="EMBL/GenBank/DDBJ databases">
        <title>Chromosome-level genome of Chaenocephalus aceratus.</title>
        <authorList>
            <person name="Park H."/>
        </authorList>
    </citation>
    <scope>NUCLEOTIDE SEQUENCE</scope>
    <source>
        <strain evidence="1">DE</strain>
        <tissue evidence="1">Muscle</tissue>
    </source>
</reference>
<gene>
    <name evidence="1" type="ORF">KUDE01_009709</name>
</gene>
<proteinExistence type="predicted"/>
<accession>A0AAD9BXJ8</accession>